<evidence type="ECO:0000256" key="7">
    <source>
        <dbReference type="ARBA" id="ARBA00022787"/>
    </source>
</evidence>
<comment type="similarity">
    <text evidence="3">Belongs to the cysteine synthase/cystathionine beta-synthase family.</text>
</comment>
<dbReference type="VEuPathDB" id="FungiDB:TRICI_003760"/>
<gene>
    <name evidence="14" type="ORF">TRICI_003760</name>
</gene>
<dbReference type="InterPro" id="IPR050214">
    <property type="entry name" value="Cys_Synth/Cystath_Beta-Synth"/>
</dbReference>
<keyword evidence="9" id="KW-0496">Mitochondrion</keyword>
<evidence type="ECO:0000256" key="1">
    <source>
        <dbReference type="ARBA" id="ARBA00001933"/>
    </source>
</evidence>
<name>A0A642V2E8_9ASCO</name>
<dbReference type="Gene3D" id="3.40.50.1100">
    <property type="match status" value="2"/>
</dbReference>
<keyword evidence="10" id="KW-0472">Membrane</keyword>
<evidence type="ECO:0000256" key="10">
    <source>
        <dbReference type="ARBA" id="ARBA00023136"/>
    </source>
</evidence>
<dbReference type="SUPFAM" id="SSF53686">
    <property type="entry name" value="Tryptophan synthase beta subunit-like PLP-dependent enzymes"/>
    <property type="match status" value="1"/>
</dbReference>
<evidence type="ECO:0000256" key="8">
    <source>
        <dbReference type="ARBA" id="ARBA00022989"/>
    </source>
</evidence>
<evidence type="ECO:0000256" key="11">
    <source>
        <dbReference type="ARBA" id="ARBA00047931"/>
    </source>
</evidence>
<evidence type="ECO:0000313" key="14">
    <source>
        <dbReference type="EMBL" id="KAA8911602.1"/>
    </source>
</evidence>
<evidence type="ECO:0000256" key="12">
    <source>
        <dbReference type="ARBA" id="ARBA00078545"/>
    </source>
</evidence>
<dbReference type="EC" id="2.5.1.47" evidence="4"/>
<evidence type="ECO:0000259" key="13">
    <source>
        <dbReference type="Pfam" id="PF00291"/>
    </source>
</evidence>
<dbReference type="GO" id="GO:0006535">
    <property type="term" value="P:cysteine biosynthetic process from serine"/>
    <property type="evidence" value="ECO:0007669"/>
    <property type="project" value="InterPro"/>
</dbReference>
<dbReference type="InterPro" id="IPR001216">
    <property type="entry name" value="P-phosphate_BS"/>
</dbReference>
<dbReference type="GO" id="GO:0004124">
    <property type="term" value="F:cysteine synthase activity"/>
    <property type="evidence" value="ECO:0007669"/>
    <property type="project" value="UniProtKB-EC"/>
</dbReference>
<evidence type="ECO:0000313" key="15">
    <source>
        <dbReference type="Proteomes" id="UP000761534"/>
    </source>
</evidence>
<dbReference type="AlphaFoldDB" id="A0A642V2E8"/>
<proteinExistence type="inferred from homology"/>
<organism evidence="14 15">
    <name type="scientific">Trichomonascus ciferrii</name>
    <dbReference type="NCBI Taxonomy" id="44093"/>
    <lineage>
        <taxon>Eukaryota</taxon>
        <taxon>Fungi</taxon>
        <taxon>Dikarya</taxon>
        <taxon>Ascomycota</taxon>
        <taxon>Saccharomycotina</taxon>
        <taxon>Dipodascomycetes</taxon>
        <taxon>Dipodascales</taxon>
        <taxon>Trichomonascaceae</taxon>
        <taxon>Trichomonascus</taxon>
        <taxon>Trichomonascus ciferrii complex</taxon>
    </lineage>
</organism>
<evidence type="ECO:0000256" key="5">
    <source>
        <dbReference type="ARBA" id="ARBA00022679"/>
    </source>
</evidence>
<evidence type="ECO:0000256" key="6">
    <source>
        <dbReference type="ARBA" id="ARBA00022692"/>
    </source>
</evidence>
<protein>
    <recommendedName>
        <fullName evidence="4">cysteine synthase</fullName>
        <ecNumber evidence="4">2.5.1.47</ecNumber>
    </recommendedName>
    <alternativeName>
        <fullName evidence="12">Cysteine synthase-like protein</fullName>
    </alternativeName>
</protein>
<sequence length="334" mass="36471">MVKIRSLSEATGCEILGKLEMHNPGGSAKDRVAKAIIEAAEKKGMIRPHVGDVVFEGTSGSTGISLAMLCRAKGYIAHIVLPDDTSQEKVDLLMKLDAVVHKVRPVGIADKGHYVNYARRSAEAINNDPNDPRRALFANQFENEANWKTHFEHTGPEIYDQCEGDLDVFITGAGTGGTISGVSAFLKGQGVPVTVVLADPPGSGLYNRVKYGVMFDVKEREGTRRRHQVDTLVEGIGINRVTKNFEVGQDLVDDAIRVEDEDSLKMAKFLVDRDGLFVGSSSALNCVAAYRYAKKIGPGHKIVTIICDSGSRHLSKFWKEADQYQDIELSSIPL</sequence>
<keyword evidence="15" id="KW-1185">Reference proteome</keyword>
<evidence type="ECO:0000256" key="3">
    <source>
        <dbReference type="ARBA" id="ARBA00007103"/>
    </source>
</evidence>
<keyword evidence="6" id="KW-0812">Transmembrane</keyword>
<keyword evidence="5" id="KW-0808">Transferase</keyword>
<keyword evidence="7" id="KW-1000">Mitochondrion outer membrane</keyword>
<dbReference type="FunFam" id="3.40.50.1100:FF:000096">
    <property type="entry name" value="Related to cysteine synthase"/>
    <property type="match status" value="1"/>
</dbReference>
<accession>A0A642V2E8</accession>
<feature type="domain" description="Tryptophan synthase beta chain-like PALP" evidence="13">
    <location>
        <begin position="1"/>
        <end position="308"/>
    </location>
</feature>
<dbReference type="PROSITE" id="PS00901">
    <property type="entry name" value="CYS_SYNTHASE"/>
    <property type="match status" value="1"/>
</dbReference>
<dbReference type="Pfam" id="PF00291">
    <property type="entry name" value="PALP"/>
    <property type="match status" value="1"/>
</dbReference>
<dbReference type="InterPro" id="IPR001926">
    <property type="entry name" value="TrpB-like_PALP"/>
</dbReference>
<keyword evidence="8" id="KW-1133">Transmembrane helix</keyword>
<dbReference type="OrthoDB" id="10259545at2759"/>
<dbReference type="GO" id="GO:0005741">
    <property type="term" value="C:mitochondrial outer membrane"/>
    <property type="evidence" value="ECO:0007669"/>
    <property type="project" value="UniProtKB-SubCell"/>
</dbReference>
<comment type="subcellular location">
    <subcellularLocation>
        <location evidence="2">Mitochondrion outer membrane</location>
        <topology evidence="2">Single-pass membrane protein</topology>
    </subcellularLocation>
</comment>
<dbReference type="EMBL" id="SWFS01000277">
    <property type="protein sequence ID" value="KAA8911602.1"/>
    <property type="molecule type" value="Genomic_DNA"/>
</dbReference>
<comment type="caution">
    <text evidence="14">The sequence shown here is derived from an EMBL/GenBank/DDBJ whole genome shotgun (WGS) entry which is preliminary data.</text>
</comment>
<dbReference type="PANTHER" id="PTHR10314">
    <property type="entry name" value="CYSTATHIONINE BETA-SYNTHASE"/>
    <property type="match status" value="1"/>
</dbReference>
<dbReference type="Proteomes" id="UP000761534">
    <property type="component" value="Unassembled WGS sequence"/>
</dbReference>
<reference evidence="14" key="1">
    <citation type="journal article" date="2019" name="G3 (Bethesda)">
        <title>Genome Assemblies of Two Rare Opportunistic Yeast Pathogens: Diutina rugosa (syn. Candida rugosa) and Trichomonascus ciferrii (syn. Candida ciferrii).</title>
        <authorList>
            <person name="Mixao V."/>
            <person name="Saus E."/>
            <person name="Hansen A.P."/>
            <person name="Lass-Florl C."/>
            <person name="Gabaldon T."/>
        </authorList>
    </citation>
    <scope>NUCLEOTIDE SEQUENCE</scope>
    <source>
        <strain evidence="14">CBS 4856</strain>
    </source>
</reference>
<evidence type="ECO:0000256" key="4">
    <source>
        <dbReference type="ARBA" id="ARBA00012681"/>
    </source>
</evidence>
<comment type="cofactor">
    <cofactor evidence="1">
        <name>pyridoxal 5'-phosphate</name>
        <dbReference type="ChEBI" id="CHEBI:597326"/>
    </cofactor>
</comment>
<comment type="catalytic activity">
    <reaction evidence="11">
        <text>O-acetyl-L-serine + hydrogen sulfide = L-cysteine + acetate</text>
        <dbReference type="Rhea" id="RHEA:14829"/>
        <dbReference type="ChEBI" id="CHEBI:29919"/>
        <dbReference type="ChEBI" id="CHEBI:30089"/>
        <dbReference type="ChEBI" id="CHEBI:35235"/>
        <dbReference type="ChEBI" id="CHEBI:58340"/>
        <dbReference type="EC" id="2.5.1.47"/>
    </reaction>
</comment>
<evidence type="ECO:0000256" key="2">
    <source>
        <dbReference type="ARBA" id="ARBA00004572"/>
    </source>
</evidence>
<evidence type="ECO:0000256" key="9">
    <source>
        <dbReference type="ARBA" id="ARBA00023128"/>
    </source>
</evidence>
<dbReference type="CDD" id="cd01561">
    <property type="entry name" value="CBS_like"/>
    <property type="match status" value="1"/>
</dbReference>
<dbReference type="InterPro" id="IPR036052">
    <property type="entry name" value="TrpB-like_PALP_sf"/>
</dbReference>